<evidence type="ECO:0000256" key="9">
    <source>
        <dbReference type="ARBA" id="ARBA00023157"/>
    </source>
</evidence>
<organism evidence="19 20">
    <name type="scientific">Escallonia rubra</name>
    <dbReference type="NCBI Taxonomy" id="112253"/>
    <lineage>
        <taxon>Eukaryota</taxon>
        <taxon>Viridiplantae</taxon>
        <taxon>Streptophyta</taxon>
        <taxon>Embryophyta</taxon>
        <taxon>Tracheophyta</taxon>
        <taxon>Spermatophyta</taxon>
        <taxon>Magnoliopsida</taxon>
        <taxon>eudicotyledons</taxon>
        <taxon>Gunneridae</taxon>
        <taxon>Pentapetalae</taxon>
        <taxon>asterids</taxon>
        <taxon>campanulids</taxon>
        <taxon>Escalloniales</taxon>
        <taxon>Escalloniaceae</taxon>
        <taxon>Escallonia</taxon>
    </lineage>
</organism>
<evidence type="ECO:0000256" key="3">
    <source>
        <dbReference type="ARBA" id="ARBA00022527"/>
    </source>
</evidence>
<dbReference type="CDD" id="cd00028">
    <property type="entry name" value="B_lectin"/>
    <property type="match status" value="1"/>
</dbReference>
<dbReference type="PIRSF" id="PIRSF000641">
    <property type="entry name" value="SRK"/>
    <property type="match status" value="1"/>
</dbReference>
<dbReference type="PROSITE" id="PS50948">
    <property type="entry name" value="PAN"/>
    <property type="match status" value="1"/>
</dbReference>
<dbReference type="InterPro" id="IPR001245">
    <property type="entry name" value="Ser-Thr/Tyr_kinase_cat_dom"/>
</dbReference>
<dbReference type="InterPro" id="IPR011009">
    <property type="entry name" value="Kinase-like_dom_sf"/>
</dbReference>
<keyword evidence="8 13" id="KW-0067">ATP-binding</keyword>
<dbReference type="GO" id="GO:0004674">
    <property type="term" value="F:protein serine/threonine kinase activity"/>
    <property type="evidence" value="ECO:0007669"/>
    <property type="project" value="UniProtKB-KW"/>
</dbReference>
<accession>A0AA88QQQ5</accession>
<feature type="domain" description="Protein kinase" evidence="16">
    <location>
        <begin position="455"/>
        <end position="784"/>
    </location>
</feature>
<reference evidence="19" key="1">
    <citation type="submission" date="2022-12" db="EMBL/GenBank/DDBJ databases">
        <title>Draft genome assemblies for two species of Escallonia (Escalloniales).</title>
        <authorList>
            <person name="Chanderbali A."/>
            <person name="Dervinis C."/>
            <person name="Anghel I."/>
            <person name="Soltis D."/>
            <person name="Soltis P."/>
            <person name="Zapata F."/>
        </authorList>
    </citation>
    <scope>NUCLEOTIDE SEQUENCE</scope>
    <source>
        <strain evidence="19">UCBG92.1500</strain>
        <tissue evidence="19">Leaf</tissue>
    </source>
</reference>
<dbReference type="SUPFAM" id="SSF56112">
    <property type="entry name" value="Protein kinase-like (PK-like)"/>
    <property type="match status" value="1"/>
</dbReference>
<dbReference type="Gene3D" id="3.30.200.20">
    <property type="entry name" value="Phosphorylase Kinase, domain 1"/>
    <property type="match status" value="1"/>
</dbReference>
<proteinExistence type="inferred from homology"/>
<evidence type="ECO:0000256" key="1">
    <source>
        <dbReference type="ARBA" id="ARBA00004251"/>
    </source>
</evidence>
<dbReference type="PANTHER" id="PTHR27002:SF1082">
    <property type="entry name" value="OS06G0693000 PROTEIN"/>
    <property type="match status" value="1"/>
</dbReference>
<keyword evidence="9" id="KW-1015">Disulfide bond</keyword>
<gene>
    <name evidence="19" type="ORF">RJ640_022347</name>
</gene>
<keyword evidence="4 13" id="KW-0808">Transferase</keyword>
<evidence type="ECO:0000256" key="2">
    <source>
        <dbReference type="ARBA" id="ARBA00022475"/>
    </source>
</evidence>
<evidence type="ECO:0000259" key="17">
    <source>
        <dbReference type="PROSITE" id="PS50927"/>
    </source>
</evidence>
<evidence type="ECO:0000256" key="7">
    <source>
        <dbReference type="ARBA" id="ARBA00022777"/>
    </source>
</evidence>
<keyword evidence="3 13" id="KW-0723">Serine/threonine-protein kinase</keyword>
<feature type="domain" description="Apple" evidence="18">
    <location>
        <begin position="345"/>
        <end position="429"/>
    </location>
</feature>
<evidence type="ECO:0000256" key="6">
    <source>
        <dbReference type="ARBA" id="ARBA00022741"/>
    </source>
</evidence>
<feature type="chain" id="PRO_5041719936" description="Receptor-like serine/threonine-protein kinase" evidence="15">
    <location>
        <begin position="30"/>
        <end position="817"/>
    </location>
</feature>
<evidence type="ECO:0000256" key="10">
    <source>
        <dbReference type="ARBA" id="ARBA00023180"/>
    </source>
</evidence>
<dbReference type="FunFam" id="1.10.510.10:FF:000060">
    <property type="entry name" value="G-type lectin S-receptor-like serine/threonine-protein kinase"/>
    <property type="match status" value="1"/>
</dbReference>
<evidence type="ECO:0000313" key="19">
    <source>
        <dbReference type="EMBL" id="KAK2967415.1"/>
    </source>
</evidence>
<keyword evidence="10" id="KW-0325">Glycoprotein</keyword>
<evidence type="ECO:0000256" key="8">
    <source>
        <dbReference type="ARBA" id="ARBA00022840"/>
    </source>
</evidence>
<dbReference type="SMART" id="SM00473">
    <property type="entry name" value="PAN_AP"/>
    <property type="match status" value="1"/>
</dbReference>
<keyword evidence="20" id="KW-1185">Reference proteome</keyword>
<dbReference type="FunFam" id="2.90.10.10:FF:000001">
    <property type="entry name" value="G-type lectin S-receptor-like serine/threonine-protein kinase"/>
    <property type="match status" value="1"/>
</dbReference>
<evidence type="ECO:0000256" key="15">
    <source>
        <dbReference type="SAM" id="SignalP"/>
    </source>
</evidence>
<evidence type="ECO:0000256" key="14">
    <source>
        <dbReference type="SAM" id="Phobius"/>
    </source>
</evidence>
<evidence type="ECO:0000259" key="18">
    <source>
        <dbReference type="PROSITE" id="PS50948"/>
    </source>
</evidence>
<dbReference type="CDD" id="cd00054">
    <property type="entry name" value="EGF_CA"/>
    <property type="match status" value="1"/>
</dbReference>
<dbReference type="Pfam" id="PF07714">
    <property type="entry name" value="PK_Tyr_Ser-Thr"/>
    <property type="match status" value="1"/>
</dbReference>
<feature type="domain" description="Bulb-type lectin" evidence="17">
    <location>
        <begin position="30"/>
        <end position="153"/>
    </location>
</feature>
<dbReference type="Pfam" id="PF01453">
    <property type="entry name" value="B_lectin"/>
    <property type="match status" value="1"/>
</dbReference>
<dbReference type="EC" id="2.7.11.1" evidence="13"/>
<dbReference type="InterPro" id="IPR000858">
    <property type="entry name" value="S_locus_glycoprot_dom"/>
</dbReference>
<feature type="signal peptide" evidence="15">
    <location>
        <begin position="1"/>
        <end position="29"/>
    </location>
</feature>
<dbReference type="InterPro" id="IPR001480">
    <property type="entry name" value="Bulb-type_lectin_dom"/>
</dbReference>
<evidence type="ECO:0000256" key="12">
    <source>
        <dbReference type="ARBA" id="ARBA00048679"/>
    </source>
</evidence>
<dbReference type="GO" id="GO:0048544">
    <property type="term" value="P:recognition of pollen"/>
    <property type="evidence" value="ECO:0007669"/>
    <property type="project" value="InterPro"/>
</dbReference>
<dbReference type="InterPro" id="IPR003609">
    <property type="entry name" value="Pan_app"/>
</dbReference>
<dbReference type="Pfam" id="PF00954">
    <property type="entry name" value="S_locus_glycop"/>
    <property type="match status" value="1"/>
</dbReference>
<dbReference type="SMART" id="SM00220">
    <property type="entry name" value="S_TKc"/>
    <property type="match status" value="1"/>
</dbReference>
<dbReference type="AlphaFoldDB" id="A0AA88QQQ5"/>
<evidence type="ECO:0000256" key="4">
    <source>
        <dbReference type="ARBA" id="ARBA00022679"/>
    </source>
</evidence>
<dbReference type="EMBL" id="JAVXUO010003019">
    <property type="protein sequence ID" value="KAK2967415.1"/>
    <property type="molecule type" value="Genomic_DNA"/>
</dbReference>
<dbReference type="FunFam" id="3.30.200.20:FF:000924">
    <property type="entry name" value="Uncharacterized protein"/>
    <property type="match status" value="1"/>
</dbReference>
<sequence length="817" mass="91618">MGLSNSPNSVLLPALFLLLLCFCLETCTCMNTITSTQFIQDPETIISTDNAFKLGFFTPFNSTKRYVGIMYNFPVTSEPQVVWVANRDKPLNDSFGMLTILEDGNLAVLDGKKELLWSSNVSSSTTNSSARLLDTGDLVLEDETSGRILWESFEHPSNSYLEKMKLSTHVNGDEKPQMTSWRSPSDPSIGSYSLGLVPLYIPQVFIWNGTRPYWRSGPWNGQIFIGIPKMNSVLLNGFSLVNDGEGRFYLSFVVATESVHIYFVLNSNGTLTEKTLVDGKQDWEVTGLAPKDDCDIYGKCGQFGSCNIEDSPICTCLKGFEPKNKEEWSRGNWTGGCVRRTKLQCDRNNTKGEEGKEDGFSKLSPVKVPDFAEWKDALQDNCGSQCLNNCSCIAYAYYQGVGCMHWSGTLVDIQKFSDSGGADLYIRVAYTELVMRKKKNDILISFADKKRNIKVVIASVIIIGSISVVVSAYFTWKWMAKITGTKRRSDLGLDINGGASTGYSDERLFGQKMPGRLQDGQEVAVKRLSRFSGQGLKEFMNEVVVISKLQHRNLVKLLGCCVQGEEKLLIYEYLPNKSLDTHLFGLHKQHLDWSTCVNIIEGIGRGLLYLHRDSRLRIIHRDLKPSNILLDEALNPKISDFGMARIFGCNEDQANTGRIAGTFGYMAPEYAMEGRFSERSDVYSFGVSLFEIVSGRKNNSFYQDEHALSLLGFAWKLWNEEKIVNLIDPTIIFDRFSQMEVLRYIQVGLLCVQDLARDRPTISTVLSMLSSEIVDLLTPKHPVLAVKETCSEIVELPQQSQQTCSIKDYSLTTVEGR</sequence>
<name>A0AA88QQQ5_9ASTE</name>
<dbReference type="SMART" id="SM00108">
    <property type="entry name" value="B_lectin"/>
    <property type="match status" value="1"/>
</dbReference>
<dbReference type="GO" id="GO:0005524">
    <property type="term" value="F:ATP binding"/>
    <property type="evidence" value="ECO:0007669"/>
    <property type="project" value="UniProtKB-KW"/>
</dbReference>
<comment type="catalytic activity">
    <reaction evidence="12 13">
        <text>L-seryl-[protein] + ATP = O-phospho-L-seryl-[protein] + ADP + H(+)</text>
        <dbReference type="Rhea" id="RHEA:17989"/>
        <dbReference type="Rhea" id="RHEA-COMP:9863"/>
        <dbReference type="Rhea" id="RHEA-COMP:11604"/>
        <dbReference type="ChEBI" id="CHEBI:15378"/>
        <dbReference type="ChEBI" id="CHEBI:29999"/>
        <dbReference type="ChEBI" id="CHEBI:30616"/>
        <dbReference type="ChEBI" id="CHEBI:83421"/>
        <dbReference type="ChEBI" id="CHEBI:456216"/>
        <dbReference type="EC" id="2.7.11.1"/>
    </reaction>
</comment>
<dbReference type="CDD" id="cd01098">
    <property type="entry name" value="PAN_AP_plant"/>
    <property type="match status" value="1"/>
</dbReference>
<comment type="similarity">
    <text evidence="13">Belongs to the protein kinase superfamily. Ser/Thr protein kinase family.</text>
</comment>
<keyword evidence="14" id="KW-0812">Transmembrane</keyword>
<dbReference type="PROSITE" id="PS00108">
    <property type="entry name" value="PROTEIN_KINASE_ST"/>
    <property type="match status" value="1"/>
</dbReference>
<evidence type="ECO:0000256" key="5">
    <source>
        <dbReference type="ARBA" id="ARBA00022729"/>
    </source>
</evidence>
<dbReference type="Gene3D" id="1.10.510.10">
    <property type="entry name" value="Transferase(Phosphotransferase) domain 1"/>
    <property type="match status" value="1"/>
</dbReference>
<evidence type="ECO:0000313" key="20">
    <source>
        <dbReference type="Proteomes" id="UP001187471"/>
    </source>
</evidence>
<comment type="caution">
    <text evidence="19">The sequence shown here is derived from an EMBL/GenBank/DDBJ whole genome shotgun (WGS) entry which is preliminary data.</text>
</comment>
<dbReference type="PROSITE" id="PS50011">
    <property type="entry name" value="PROTEIN_KINASE_DOM"/>
    <property type="match status" value="1"/>
</dbReference>
<dbReference type="SUPFAM" id="SSF51110">
    <property type="entry name" value="alpha-D-mannose-specific plant lectins"/>
    <property type="match status" value="1"/>
</dbReference>
<evidence type="ECO:0000256" key="11">
    <source>
        <dbReference type="ARBA" id="ARBA00047899"/>
    </source>
</evidence>
<keyword evidence="6 13" id="KW-0547">Nucleotide-binding</keyword>
<dbReference type="PROSITE" id="PS50927">
    <property type="entry name" value="BULB_LECTIN"/>
    <property type="match status" value="1"/>
</dbReference>
<dbReference type="Gene3D" id="2.90.10.10">
    <property type="entry name" value="Bulb-type lectin domain"/>
    <property type="match status" value="1"/>
</dbReference>
<dbReference type="Pfam" id="PF08276">
    <property type="entry name" value="PAN_2"/>
    <property type="match status" value="1"/>
</dbReference>
<dbReference type="InterPro" id="IPR000719">
    <property type="entry name" value="Prot_kinase_dom"/>
</dbReference>
<dbReference type="InterPro" id="IPR008271">
    <property type="entry name" value="Ser/Thr_kinase_AS"/>
</dbReference>
<keyword evidence="2" id="KW-1003">Cell membrane</keyword>
<dbReference type="PANTHER" id="PTHR27002">
    <property type="entry name" value="RECEPTOR-LIKE SERINE/THREONINE-PROTEIN KINASE SD1-8"/>
    <property type="match status" value="1"/>
</dbReference>
<comment type="subcellular location">
    <subcellularLocation>
        <location evidence="1">Cell membrane</location>
        <topology evidence="1">Single-pass type I membrane protein</topology>
    </subcellularLocation>
</comment>
<evidence type="ECO:0000259" key="16">
    <source>
        <dbReference type="PROSITE" id="PS50011"/>
    </source>
</evidence>
<dbReference type="Proteomes" id="UP001187471">
    <property type="component" value="Unassembled WGS sequence"/>
</dbReference>
<dbReference type="InterPro" id="IPR036426">
    <property type="entry name" value="Bulb-type_lectin_dom_sf"/>
</dbReference>
<keyword evidence="7 13" id="KW-0418">Kinase</keyword>
<keyword evidence="14" id="KW-1133">Transmembrane helix</keyword>
<comment type="catalytic activity">
    <reaction evidence="11 13">
        <text>L-threonyl-[protein] + ATP = O-phospho-L-threonyl-[protein] + ADP + H(+)</text>
        <dbReference type="Rhea" id="RHEA:46608"/>
        <dbReference type="Rhea" id="RHEA-COMP:11060"/>
        <dbReference type="Rhea" id="RHEA-COMP:11605"/>
        <dbReference type="ChEBI" id="CHEBI:15378"/>
        <dbReference type="ChEBI" id="CHEBI:30013"/>
        <dbReference type="ChEBI" id="CHEBI:30616"/>
        <dbReference type="ChEBI" id="CHEBI:61977"/>
        <dbReference type="ChEBI" id="CHEBI:456216"/>
        <dbReference type="EC" id="2.7.11.1"/>
    </reaction>
</comment>
<feature type="transmembrane region" description="Helical" evidence="14">
    <location>
        <begin position="455"/>
        <end position="476"/>
    </location>
</feature>
<keyword evidence="14" id="KW-0472">Membrane</keyword>
<evidence type="ECO:0000256" key="13">
    <source>
        <dbReference type="PIRNR" id="PIRNR000641"/>
    </source>
</evidence>
<protein>
    <recommendedName>
        <fullName evidence="13">Receptor-like serine/threonine-protein kinase</fullName>
        <ecNumber evidence="13">2.7.11.1</ecNumber>
    </recommendedName>
</protein>
<dbReference type="InterPro" id="IPR024171">
    <property type="entry name" value="SRK-like_kinase"/>
</dbReference>
<dbReference type="GO" id="GO:0005886">
    <property type="term" value="C:plasma membrane"/>
    <property type="evidence" value="ECO:0007669"/>
    <property type="project" value="UniProtKB-SubCell"/>
</dbReference>
<keyword evidence="5 15" id="KW-0732">Signal</keyword>